<feature type="signal peptide" evidence="1">
    <location>
        <begin position="1"/>
        <end position="20"/>
    </location>
</feature>
<accession>A0A8H4QBY7</accession>
<dbReference type="EMBL" id="JAACLJ010000001">
    <property type="protein sequence ID" value="KAF4594726.1"/>
    <property type="molecule type" value="Genomic_DNA"/>
</dbReference>
<evidence type="ECO:0000256" key="1">
    <source>
        <dbReference type="SAM" id="SignalP"/>
    </source>
</evidence>
<comment type="caution">
    <text evidence="2">The sequence shown here is derived from an EMBL/GenBank/DDBJ whole genome shotgun (WGS) entry which is preliminary data.</text>
</comment>
<name>A0A8H4QBY7_9HYPO</name>
<dbReference type="Proteomes" id="UP000562929">
    <property type="component" value="Unassembled WGS sequence"/>
</dbReference>
<reference evidence="2 3" key="1">
    <citation type="journal article" date="2020" name="G3 (Bethesda)">
        <title>Genetic Underpinnings of Host Manipulation by Ophiocordyceps as Revealed by Comparative Transcriptomics.</title>
        <authorList>
            <person name="Will I."/>
            <person name="Das B."/>
            <person name="Trinh T."/>
            <person name="Brachmann A."/>
            <person name="Ohm R.A."/>
            <person name="de Bekker C."/>
        </authorList>
    </citation>
    <scope>NUCLEOTIDE SEQUENCE [LARGE SCALE GENOMIC DNA]</scope>
    <source>
        <strain evidence="2 3">EC05</strain>
    </source>
</reference>
<dbReference type="OrthoDB" id="3928002at2759"/>
<evidence type="ECO:0000313" key="3">
    <source>
        <dbReference type="Proteomes" id="UP000562929"/>
    </source>
</evidence>
<gene>
    <name evidence="2" type="ORF">GQ602_000339</name>
</gene>
<keyword evidence="3" id="KW-1185">Reference proteome</keyword>
<keyword evidence="1" id="KW-0732">Signal</keyword>
<dbReference type="AlphaFoldDB" id="A0A8H4QBY7"/>
<protein>
    <submittedName>
        <fullName evidence="2">Uncharacterized protein</fullName>
    </submittedName>
</protein>
<evidence type="ECO:0000313" key="2">
    <source>
        <dbReference type="EMBL" id="KAF4594726.1"/>
    </source>
</evidence>
<proteinExistence type="predicted"/>
<feature type="chain" id="PRO_5034899973" evidence="1">
    <location>
        <begin position="21"/>
        <end position="182"/>
    </location>
</feature>
<organism evidence="2 3">
    <name type="scientific">Ophiocordyceps camponoti-floridani</name>
    <dbReference type="NCBI Taxonomy" id="2030778"/>
    <lineage>
        <taxon>Eukaryota</taxon>
        <taxon>Fungi</taxon>
        <taxon>Dikarya</taxon>
        <taxon>Ascomycota</taxon>
        <taxon>Pezizomycotina</taxon>
        <taxon>Sordariomycetes</taxon>
        <taxon>Hypocreomycetidae</taxon>
        <taxon>Hypocreales</taxon>
        <taxon>Ophiocordycipitaceae</taxon>
        <taxon>Ophiocordyceps</taxon>
    </lineage>
</organism>
<dbReference type="PANTHER" id="PTHR38049">
    <property type="entry name" value="RICIN B LECTIN DOMAIN-CONTAINING PROTEIN"/>
    <property type="match status" value="1"/>
</dbReference>
<sequence>MVIGLLVITAIPTITGVGQAVSAQKKQNAASKEQAKFNLTALTTLPDGTERESPPCVLKNGKLVVDMTGRTPLTGHKFSGYHFTYPSAEQELGLVSTISDDPPLLNWIYVNGQTRAVEHGGRRETVGHVVGPWGWSRDERLLTVRGGRAASLLERRRRRLVRRLDGLFAGILRGGGRRAVWL</sequence>
<dbReference type="PANTHER" id="PTHR38049:SF1">
    <property type="entry name" value="PROTEIN KINASE DOMAIN-CONTAINING PROTEIN"/>
    <property type="match status" value="1"/>
</dbReference>